<evidence type="ECO:0000313" key="2">
    <source>
        <dbReference type="EMBL" id="GAA4313162.1"/>
    </source>
</evidence>
<organism evidence="2 3">
    <name type="scientific">Nibribacter koreensis</name>
    <dbReference type="NCBI Taxonomy" id="1084519"/>
    <lineage>
        <taxon>Bacteria</taxon>
        <taxon>Pseudomonadati</taxon>
        <taxon>Bacteroidota</taxon>
        <taxon>Cytophagia</taxon>
        <taxon>Cytophagales</taxon>
        <taxon>Hymenobacteraceae</taxon>
        <taxon>Nibribacter</taxon>
    </lineage>
</organism>
<feature type="chain" id="PRO_5045392764" description="Por secretion system C-terminal sorting domain-containing protein" evidence="1">
    <location>
        <begin position="30"/>
        <end position="141"/>
    </location>
</feature>
<protein>
    <recommendedName>
        <fullName evidence="4">Por secretion system C-terminal sorting domain-containing protein</fullName>
    </recommendedName>
</protein>
<name>A0ABP8FXU6_9BACT</name>
<accession>A0ABP8FXU6</accession>
<evidence type="ECO:0000256" key="1">
    <source>
        <dbReference type="SAM" id="SignalP"/>
    </source>
</evidence>
<keyword evidence="3" id="KW-1185">Reference proteome</keyword>
<dbReference type="Proteomes" id="UP001501844">
    <property type="component" value="Unassembled WGS sequence"/>
</dbReference>
<sequence length="141" mass="15389">MLERMKLKKTTLVALMMLGFGAVIVPAQAQTPVKGTLALADTNAKKGPEKVIRRETLSGIDLYEEKGKSKDFMLSFQQNLVEDGVLTVANSAGKVLFTKSLTAGDHTLAPPMNLGALRNGVYLVEVKTGNTIYWKKLRIKP</sequence>
<dbReference type="EMBL" id="BAABGX010000003">
    <property type="protein sequence ID" value="GAA4313162.1"/>
    <property type="molecule type" value="Genomic_DNA"/>
</dbReference>
<evidence type="ECO:0008006" key="4">
    <source>
        <dbReference type="Google" id="ProtNLM"/>
    </source>
</evidence>
<dbReference type="InterPro" id="IPR026444">
    <property type="entry name" value="Secre_tail"/>
</dbReference>
<reference evidence="3" key="1">
    <citation type="journal article" date="2019" name="Int. J. Syst. Evol. Microbiol.">
        <title>The Global Catalogue of Microorganisms (GCM) 10K type strain sequencing project: providing services to taxonomists for standard genome sequencing and annotation.</title>
        <authorList>
            <consortium name="The Broad Institute Genomics Platform"/>
            <consortium name="The Broad Institute Genome Sequencing Center for Infectious Disease"/>
            <person name="Wu L."/>
            <person name="Ma J."/>
        </authorList>
    </citation>
    <scope>NUCLEOTIDE SEQUENCE [LARGE SCALE GENOMIC DNA]</scope>
    <source>
        <strain evidence="3">JCM 17917</strain>
    </source>
</reference>
<evidence type="ECO:0000313" key="3">
    <source>
        <dbReference type="Proteomes" id="UP001501844"/>
    </source>
</evidence>
<keyword evidence="1" id="KW-0732">Signal</keyword>
<dbReference type="NCBIfam" id="TIGR04183">
    <property type="entry name" value="Por_Secre_tail"/>
    <property type="match status" value="1"/>
</dbReference>
<feature type="signal peptide" evidence="1">
    <location>
        <begin position="1"/>
        <end position="29"/>
    </location>
</feature>
<gene>
    <name evidence="2" type="ORF">GCM10023183_32600</name>
</gene>
<comment type="caution">
    <text evidence="2">The sequence shown here is derived from an EMBL/GenBank/DDBJ whole genome shotgun (WGS) entry which is preliminary data.</text>
</comment>
<proteinExistence type="predicted"/>